<accession>S0JE98</accession>
<gene>
    <name evidence="1" type="ORF">OMQ_00296</name>
</gene>
<evidence type="ECO:0000313" key="1">
    <source>
        <dbReference type="EMBL" id="EOT30592.1"/>
    </source>
</evidence>
<dbReference type="EMBL" id="AHYT01000001">
    <property type="protein sequence ID" value="EOT30592.1"/>
    <property type="molecule type" value="Genomic_DNA"/>
</dbReference>
<organism evidence="1 2">
    <name type="scientific">Enterococcus saccharolyticus subsp. saccharolyticus ATCC 43076</name>
    <dbReference type="NCBI Taxonomy" id="1139996"/>
    <lineage>
        <taxon>Bacteria</taxon>
        <taxon>Bacillati</taxon>
        <taxon>Bacillota</taxon>
        <taxon>Bacilli</taxon>
        <taxon>Lactobacillales</taxon>
        <taxon>Enterococcaceae</taxon>
        <taxon>Enterococcus</taxon>
    </lineage>
</organism>
<keyword evidence="2" id="KW-1185">Reference proteome</keyword>
<comment type="caution">
    <text evidence="1">The sequence shown here is derived from an EMBL/GenBank/DDBJ whole genome shotgun (WGS) entry which is preliminary data.</text>
</comment>
<sequence length="83" mass="9243">MHNVSTPEEKIVMNSNEEIKVALFGITSMSTTFSPQTVLFVMKMNKAIEKQGLAVTIHRYSASQIDEHGSAVVTRALFSRKND</sequence>
<dbReference type="PATRIC" id="fig|1139996.3.peg.288"/>
<name>S0JE98_9ENTE</name>
<evidence type="ECO:0000313" key="2">
    <source>
        <dbReference type="Proteomes" id="UP000014136"/>
    </source>
</evidence>
<dbReference type="HOGENOM" id="CLU_2537357_0_0_9"/>
<protein>
    <submittedName>
        <fullName evidence="1">Uncharacterized protein</fullName>
    </submittedName>
</protein>
<proteinExistence type="predicted"/>
<dbReference type="Gene3D" id="3.40.50.2300">
    <property type="match status" value="1"/>
</dbReference>
<dbReference type="RefSeq" id="WP_016174107.1">
    <property type="nucleotide sequence ID" value="NZ_KE136389.1"/>
</dbReference>
<reference evidence="1 2" key="1">
    <citation type="submission" date="2013-03" db="EMBL/GenBank/DDBJ databases">
        <title>The Genome Sequence of Enterococcus saccharolyticus ATCC_43076 (Illumina only assembly).</title>
        <authorList>
            <consortium name="The Broad Institute Genomics Platform"/>
            <consortium name="The Broad Institute Genome Sequencing Center for Infectious Disease"/>
            <person name="Earl A."/>
            <person name="Russ C."/>
            <person name="Gilmore M."/>
            <person name="Surin D."/>
            <person name="Walker B."/>
            <person name="Young S."/>
            <person name="Zeng Q."/>
            <person name="Gargeya S."/>
            <person name="Fitzgerald M."/>
            <person name="Haas B."/>
            <person name="Abouelleil A."/>
            <person name="Allen A.W."/>
            <person name="Alvarado L."/>
            <person name="Arachchi H.M."/>
            <person name="Berlin A.M."/>
            <person name="Chapman S.B."/>
            <person name="Gainer-Dewar J."/>
            <person name="Goldberg J."/>
            <person name="Griggs A."/>
            <person name="Gujja S."/>
            <person name="Hansen M."/>
            <person name="Howarth C."/>
            <person name="Imamovic A."/>
            <person name="Ireland A."/>
            <person name="Larimer J."/>
            <person name="McCowan C."/>
            <person name="Murphy C."/>
            <person name="Pearson M."/>
            <person name="Poon T.W."/>
            <person name="Priest M."/>
            <person name="Roberts A."/>
            <person name="Saif S."/>
            <person name="Shea T."/>
            <person name="Sisk P."/>
            <person name="Sykes S."/>
            <person name="Wortman J."/>
            <person name="Nusbaum C."/>
            <person name="Birren B."/>
        </authorList>
    </citation>
    <scope>NUCLEOTIDE SEQUENCE [LARGE SCALE GENOMIC DNA]</scope>
    <source>
        <strain evidence="1 2">ATCC 43076</strain>
    </source>
</reference>
<dbReference type="Proteomes" id="UP000014136">
    <property type="component" value="Unassembled WGS sequence"/>
</dbReference>
<dbReference type="AlphaFoldDB" id="S0JE98"/>